<feature type="compositionally biased region" description="Basic and acidic residues" evidence="1">
    <location>
        <begin position="17"/>
        <end position="31"/>
    </location>
</feature>
<dbReference type="EMBL" id="BJZR01000001">
    <property type="protein sequence ID" value="GEO90713.1"/>
    <property type="molecule type" value="Genomic_DNA"/>
</dbReference>
<organism evidence="2 4">
    <name type="scientific">Kocuria flava</name>
    <dbReference type="NCBI Taxonomy" id="446860"/>
    <lineage>
        <taxon>Bacteria</taxon>
        <taxon>Bacillati</taxon>
        <taxon>Actinomycetota</taxon>
        <taxon>Actinomycetes</taxon>
        <taxon>Micrococcales</taxon>
        <taxon>Micrococcaceae</taxon>
        <taxon>Kocuria</taxon>
    </lineage>
</organism>
<reference evidence="2 4" key="1">
    <citation type="submission" date="2015-11" db="EMBL/GenBank/DDBJ databases">
        <title>Complete Genome Sequence of Kocuria flava strain HO-9041.</title>
        <authorList>
            <person name="Zhou M."/>
            <person name="Dai J."/>
        </authorList>
    </citation>
    <scope>NUCLEOTIDE SEQUENCE [LARGE SCALE GENOMIC DNA]</scope>
    <source>
        <strain evidence="2 4">HO-9041</strain>
    </source>
</reference>
<evidence type="ECO:0000256" key="1">
    <source>
        <dbReference type="SAM" id="MobiDB-lite"/>
    </source>
</evidence>
<accession>A0A0U3G278</accession>
<evidence type="ECO:0000313" key="3">
    <source>
        <dbReference type="EMBL" id="GEO90713.1"/>
    </source>
</evidence>
<gene>
    <name evidence="2" type="ORF">AS188_04010</name>
    <name evidence="3" type="ORF">KFL01_00190</name>
</gene>
<dbReference type="EMBL" id="CP013254">
    <property type="protein sequence ID" value="ALU39050.1"/>
    <property type="molecule type" value="Genomic_DNA"/>
</dbReference>
<dbReference type="STRING" id="446860.AS188_04010"/>
<feature type="region of interest" description="Disordered" evidence="1">
    <location>
        <begin position="1"/>
        <end position="68"/>
    </location>
</feature>
<dbReference type="Proteomes" id="UP000321155">
    <property type="component" value="Unassembled WGS sequence"/>
</dbReference>
<name>A0A0U3G278_9MICC</name>
<proteinExistence type="predicted"/>
<protein>
    <submittedName>
        <fullName evidence="2">Uncharacterized protein</fullName>
    </submittedName>
</protein>
<evidence type="ECO:0000313" key="5">
    <source>
        <dbReference type="Proteomes" id="UP000321155"/>
    </source>
</evidence>
<reference evidence="3 5" key="2">
    <citation type="submission" date="2019-07" db="EMBL/GenBank/DDBJ databases">
        <title>Whole genome shotgun sequence of Kocuria flava NBRC 107626.</title>
        <authorList>
            <person name="Hosoyama A."/>
            <person name="Uohara A."/>
            <person name="Ohji S."/>
            <person name="Ichikawa N."/>
        </authorList>
    </citation>
    <scope>NUCLEOTIDE SEQUENCE [LARGE SCALE GENOMIC DNA]</scope>
    <source>
        <strain evidence="3 5">NBRC 107626</strain>
    </source>
</reference>
<dbReference type="KEGG" id="kfv:AS188_04010"/>
<evidence type="ECO:0000313" key="4">
    <source>
        <dbReference type="Proteomes" id="UP000057181"/>
    </source>
</evidence>
<sequence length="83" mass="8842">MGRPGAAPGQAHPGTPADRREAGRRLQREGAEQAQVDDEQRLLGLPTVEVHDDEDPAHRGRGATMAMPAPADTCGRWCWCAAG</sequence>
<evidence type="ECO:0000313" key="2">
    <source>
        <dbReference type="EMBL" id="ALU39050.1"/>
    </source>
</evidence>
<dbReference type="AlphaFoldDB" id="A0A0U3G278"/>
<keyword evidence="5" id="KW-1185">Reference proteome</keyword>
<dbReference type="Proteomes" id="UP000057181">
    <property type="component" value="Chromosome"/>
</dbReference>